<dbReference type="AlphaFoldDB" id="A0A5P2DYK0"/>
<dbReference type="RefSeq" id="WP_150260498.1">
    <property type="nucleotide sequence ID" value="NZ_CP029189.1"/>
</dbReference>
<dbReference type="Proteomes" id="UP000324101">
    <property type="component" value="Chromosome"/>
</dbReference>
<proteinExistence type="predicted"/>
<dbReference type="EMBL" id="CP029189">
    <property type="protein sequence ID" value="QES57699.1"/>
    <property type="molecule type" value="Genomic_DNA"/>
</dbReference>
<evidence type="ECO:0000313" key="2">
    <source>
        <dbReference type="EMBL" id="QES57699.1"/>
    </source>
</evidence>
<name>A0A5P2DYK0_STRVZ</name>
<evidence type="ECO:0000256" key="1">
    <source>
        <dbReference type="SAM" id="MobiDB-lite"/>
    </source>
</evidence>
<organism evidence="2 3">
    <name type="scientific">Streptomyces venezuelae</name>
    <dbReference type="NCBI Taxonomy" id="54571"/>
    <lineage>
        <taxon>Bacteria</taxon>
        <taxon>Bacillati</taxon>
        <taxon>Actinomycetota</taxon>
        <taxon>Actinomycetes</taxon>
        <taxon>Kitasatosporales</taxon>
        <taxon>Streptomycetaceae</taxon>
        <taxon>Streptomyces</taxon>
    </lineage>
</organism>
<dbReference type="OrthoDB" id="5136203at2"/>
<sequence>MDKNTATQLPAPGLPAPGLSTTGLFDHCLTDEGLAWLWALLDSGRYEVRAPEEAALLCFAWLVRAGETGAAAALVEEIRPFAGEVRFAPHPADQPVPGADDVHVRTVGEVAAALARRGPRPGIEAQHEALTVWRPFEDELLDHWLRAGAATGQDSGEGAALLARYRRLAAAHTRCTKHLDPKSNPAVLRRALEERVAGRELTPRLAGLLRHAVASMVARRGRPGSPEHTRLRRDQARQADRPAHHDLAALVLRRLAPLDASRGLADVGPLIGPVTAEEAGESGLPAGTVVPASVRAAVTAARSAPLDTLLEHGLIPSAEVLGEVAEQLVAAHTARGYADASLRTLMAATYRARRGRRYPLWWTPEHHERITGLPWVRAVAPWAADPVEQARSTLRMLGEACVRAFPGAGLPNLPVRALSGLARLAEVPVPFAAEPLADPYGGTADPAALAAARTAAGLLRGTVYERYHGIDYAAVRGLTDAQDGAGFARLCAERAGRAGVTGLPGRTGPLPVSDAAVVEQARILTTSNLATLVVHAGVTPRGGWDGVARGAFAAATGPAATGKSTACAWRQLLFHLALCDADEQARVLTWIEAEAARLPARAAARIAERLAGLRLAAAAVR</sequence>
<protein>
    <submittedName>
        <fullName evidence="2">Uncharacterized protein</fullName>
    </submittedName>
</protein>
<feature type="region of interest" description="Disordered" evidence="1">
    <location>
        <begin position="218"/>
        <end position="242"/>
    </location>
</feature>
<reference evidence="2 3" key="1">
    <citation type="submission" date="2018-05" db="EMBL/GenBank/DDBJ databases">
        <title>Streptomyces venezuelae.</title>
        <authorList>
            <person name="Kim W."/>
            <person name="Lee N."/>
            <person name="Cho B.-K."/>
        </authorList>
    </citation>
    <scope>NUCLEOTIDE SEQUENCE [LARGE SCALE GENOMIC DNA]</scope>
    <source>
        <strain evidence="2 3">ATCC 21018</strain>
    </source>
</reference>
<accession>A0A5P2DYK0</accession>
<feature type="compositionally biased region" description="Basic and acidic residues" evidence="1">
    <location>
        <begin position="225"/>
        <end position="242"/>
    </location>
</feature>
<evidence type="ECO:0000313" key="3">
    <source>
        <dbReference type="Proteomes" id="UP000324101"/>
    </source>
</evidence>
<gene>
    <name evidence="2" type="ORF">DEJ51_28910</name>
</gene>